<evidence type="ECO:0000313" key="1">
    <source>
        <dbReference type="Proteomes" id="UP000036681"/>
    </source>
</evidence>
<reference evidence="2" key="1">
    <citation type="submission" date="2017-02" db="UniProtKB">
        <authorList>
            <consortium name="WormBaseParasite"/>
        </authorList>
    </citation>
    <scope>IDENTIFICATION</scope>
</reference>
<protein>
    <submittedName>
        <fullName evidence="2">Secreted protein</fullName>
    </submittedName>
</protein>
<organism evidence="1 2">
    <name type="scientific">Ascaris lumbricoides</name>
    <name type="common">Giant roundworm</name>
    <dbReference type="NCBI Taxonomy" id="6252"/>
    <lineage>
        <taxon>Eukaryota</taxon>
        <taxon>Metazoa</taxon>
        <taxon>Ecdysozoa</taxon>
        <taxon>Nematoda</taxon>
        <taxon>Chromadorea</taxon>
        <taxon>Rhabditida</taxon>
        <taxon>Spirurina</taxon>
        <taxon>Ascaridomorpha</taxon>
        <taxon>Ascaridoidea</taxon>
        <taxon>Ascarididae</taxon>
        <taxon>Ascaris</taxon>
    </lineage>
</organism>
<dbReference type="Proteomes" id="UP000036681">
    <property type="component" value="Unplaced"/>
</dbReference>
<proteinExistence type="predicted"/>
<dbReference type="WBParaSite" id="ALUE_0000364801-mRNA-1">
    <property type="protein sequence ID" value="ALUE_0000364801-mRNA-1"/>
    <property type="gene ID" value="ALUE_0000364801"/>
</dbReference>
<name>A0A0M3HP78_ASCLU</name>
<accession>A0A0M3HP78</accession>
<keyword evidence="1" id="KW-1185">Reference proteome</keyword>
<evidence type="ECO:0000313" key="2">
    <source>
        <dbReference type="WBParaSite" id="ALUE_0000364801-mRNA-1"/>
    </source>
</evidence>
<dbReference type="AlphaFoldDB" id="A0A0M3HP78"/>
<sequence length="103" mass="11591">MSEVLGWFMCVWRQLGKGGLHSRPRPSSSCNFRAALYWCSGPSLSHVDDDDSSNGILMSGRQTLDQTVISSRLAVNRDSVLVVPCSQRRKSYSGRVFRMHKRS</sequence>